<protein>
    <submittedName>
        <fullName evidence="2">Glycosyl transferase group 1</fullName>
    </submittedName>
</protein>
<dbReference type="HOGENOM" id="CLU_777686_0_0_10"/>
<dbReference type="Proteomes" id="UP000032726">
    <property type="component" value="Chromosome"/>
</dbReference>
<dbReference type="RefSeq" id="WP_052699017.1">
    <property type="nucleotide sequence ID" value="NZ_CP011071.1"/>
</dbReference>
<keyword evidence="2" id="KW-0808">Transferase</keyword>
<dbReference type="InterPro" id="IPR001296">
    <property type="entry name" value="Glyco_trans_1"/>
</dbReference>
<evidence type="ECO:0000259" key="1">
    <source>
        <dbReference type="Pfam" id="PF00534"/>
    </source>
</evidence>
<name>A0A0D5YVZ6_9FLAO</name>
<evidence type="ECO:0000313" key="3">
    <source>
        <dbReference type="Proteomes" id="UP000032726"/>
    </source>
</evidence>
<dbReference type="OrthoDB" id="9811239at2"/>
<dbReference type="STRING" id="516051.VC82_2504"/>
<dbReference type="AlphaFoldDB" id="A0A0D5YVZ6"/>
<feature type="domain" description="Glycosyl transferase family 1" evidence="1">
    <location>
        <begin position="166"/>
        <end position="326"/>
    </location>
</feature>
<organism evidence="2 3">
    <name type="scientific">Flagellimonas lutaonensis</name>
    <dbReference type="NCBI Taxonomy" id="516051"/>
    <lineage>
        <taxon>Bacteria</taxon>
        <taxon>Pseudomonadati</taxon>
        <taxon>Bacteroidota</taxon>
        <taxon>Flavobacteriia</taxon>
        <taxon>Flavobacteriales</taxon>
        <taxon>Flavobacteriaceae</taxon>
        <taxon>Flagellimonas</taxon>
    </lineage>
</organism>
<gene>
    <name evidence="2" type="ORF">VC82_2504</name>
</gene>
<dbReference type="SUPFAM" id="SSF53756">
    <property type="entry name" value="UDP-Glycosyltransferase/glycogen phosphorylase"/>
    <property type="match status" value="1"/>
</dbReference>
<dbReference type="GO" id="GO:0016740">
    <property type="term" value="F:transferase activity"/>
    <property type="evidence" value="ECO:0007669"/>
    <property type="project" value="UniProtKB-KW"/>
</dbReference>
<sequence length="352" mass="41066">MKKVLIVYNKIFPYRVPIFNLLAKEFDLTVTYSLGNSYNGRMDFNLMKLPVKKYNRFVVHKGSLYKLAQNFDVVIGYGDISWLSIMKLMFKSNRKYKVILWGIGLRASYKTRYGDRTIWDHVRYYLMGKSDAILFYSKEPIPLYLEQGFTKKKLFVADNTVKVLQSKITPDKSSIVFIGTLYRQKKIYNLLESYHAVKQKVDNVPILNIIGDGDEYTNIMNWINRHQYQNCIKLKGKIFDEEVLCEYFEKAIACISPGQAGLSVLKSMGYGVPFITKENAITGGEIFNIEHNISGVLYKEDEELENIIKDICYNKSKYIEMGLNAKIYYEKYRRPEHMVLGMKKAIEFVLQN</sequence>
<dbReference type="PATRIC" id="fig|516051.4.peg.2569"/>
<dbReference type="KEGG" id="mlt:VC82_2504"/>
<reference evidence="2 3" key="1">
    <citation type="submission" date="2015-03" db="EMBL/GenBank/DDBJ databases">
        <title>Complete genome sequence of Muricauda lutaonensis CC-HSB-11T, isolated from a coastal hot spring.</title>
        <authorList>
            <person name="Kim K.M."/>
        </authorList>
    </citation>
    <scope>NUCLEOTIDE SEQUENCE [LARGE SCALE GENOMIC DNA]</scope>
    <source>
        <strain evidence="2 3">CC-HSB-11</strain>
    </source>
</reference>
<dbReference type="Pfam" id="PF00534">
    <property type="entry name" value="Glycos_transf_1"/>
    <property type="match status" value="1"/>
</dbReference>
<accession>A0A0D5YVZ6</accession>
<dbReference type="EMBL" id="CP011071">
    <property type="protein sequence ID" value="AKA36076.1"/>
    <property type="molecule type" value="Genomic_DNA"/>
</dbReference>
<evidence type="ECO:0000313" key="2">
    <source>
        <dbReference type="EMBL" id="AKA36076.1"/>
    </source>
</evidence>
<keyword evidence="3" id="KW-1185">Reference proteome</keyword>
<dbReference type="Gene3D" id="3.40.50.2000">
    <property type="entry name" value="Glycogen Phosphorylase B"/>
    <property type="match status" value="2"/>
</dbReference>
<proteinExistence type="predicted"/>